<dbReference type="RefSeq" id="WP_117874910.1">
    <property type="nucleotide sequence ID" value="NZ_BLYL01000010.1"/>
</dbReference>
<dbReference type="AlphaFoldDB" id="A0AAI9K5Q3"/>
<dbReference type="EMBL" id="BLYL01000010">
    <property type="protein sequence ID" value="GFO94716.1"/>
    <property type="molecule type" value="Genomic_DNA"/>
</dbReference>
<sequence length="200" mass="23165">MKNIRFYEAEKYKTADYEIVDEKIYKTYETGSESDDYLGLEQLDDNALAEKLKQVEGWEYGAGEMLEDYLILNYEGRKYYRDIEDVGTDNDIVMVNMDDPSNSPKEIFVTSIVFEAEPDLGENSPSEPVISQYPLEDILDKFYVYLHDDYVDENTSDTINSYVEFASEDIEDIRAVLSILGKHVYNVDEGDYIDIKIEPV</sequence>
<evidence type="ECO:0000313" key="1">
    <source>
        <dbReference type="EMBL" id="GFO94716.1"/>
    </source>
</evidence>
<evidence type="ECO:0000313" key="2">
    <source>
        <dbReference type="Proteomes" id="UP000660047"/>
    </source>
</evidence>
<organism evidence="1 2">
    <name type="scientific">Coprococcus eutactus</name>
    <dbReference type="NCBI Taxonomy" id="33043"/>
    <lineage>
        <taxon>Bacteria</taxon>
        <taxon>Bacillati</taxon>
        <taxon>Bacillota</taxon>
        <taxon>Clostridia</taxon>
        <taxon>Lachnospirales</taxon>
        <taxon>Lachnospiraceae</taxon>
        <taxon>Coprococcus</taxon>
    </lineage>
</organism>
<comment type="caution">
    <text evidence="1">The sequence shown here is derived from an EMBL/GenBank/DDBJ whole genome shotgun (WGS) entry which is preliminary data.</text>
</comment>
<dbReference type="Proteomes" id="UP000660047">
    <property type="component" value="Unassembled WGS sequence"/>
</dbReference>
<proteinExistence type="predicted"/>
<gene>
    <name evidence="1" type="ORF">COEU31_17620</name>
</gene>
<protein>
    <submittedName>
        <fullName evidence="1">Uncharacterized protein</fullName>
    </submittedName>
</protein>
<accession>A0AAI9K5Q3</accession>
<name>A0AAI9K5Q3_9FIRM</name>
<reference evidence="1" key="1">
    <citation type="submission" date="2020-06" db="EMBL/GenBank/DDBJ databases">
        <title>Characterization of fructooligosaccharide metabolism and fructooligosaccharide-degrading enzymes in human commensal butyrate producers.</title>
        <authorList>
            <person name="Tanno H."/>
            <person name="Fujii T."/>
            <person name="Hirano K."/>
            <person name="Maeno S."/>
            <person name="Tonozuka T."/>
            <person name="Sakamoto M."/>
            <person name="Ohkuma M."/>
            <person name="Tochio T."/>
            <person name="Endo A."/>
        </authorList>
    </citation>
    <scope>NUCLEOTIDE SEQUENCE</scope>
    <source>
        <strain evidence="1">JCM 31265</strain>
    </source>
</reference>